<evidence type="ECO:0000313" key="3">
    <source>
        <dbReference type="Proteomes" id="UP000026960"/>
    </source>
</evidence>
<feature type="compositionally biased region" description="Polar residues" evidence="1">
    <location>
        <begin position="1"/>
        <end position="14"/>
    </location>
</feature>
<dbReference type="AlphaFoldDB" id="A0A0D3GYN6"/>
<sequence>MPWHSTTANPSLTRRSSREHNQRQPNCHKSISHVVLHQGPHTFVVDLALTPPDGRKRDASDHYSLLKNDAHEQTTLCEPRRLIDVTGNIYKD</sequence>
<dbReference type="Proteomes" id="UP000026960">
    <property type="component" value="Chromosome 8"/>
</dbReference>
<protein>
    <submittedName>
        <fullName evidence="2">Uncharacterized protein</fullName>
    </submittedName>
</protein>
<dbReference type="HOGENOM" id="CLU_2416793_0_0_1"/>
<organism evidence="2">
    <name type="scientific">Oryza barthii</name>
    <dbReference type="NCBI Taxonomy" id="65489"/>
    <lineage>
        <taxon>Eukaryota</taxon>
        <taxon>Viridiplantae</taxon>
        <taxon>Streptophyta</taxon>
        <taxon>Embryophyta</taxon>
        <taxon>Tracheophyta</taxon>
        <taxon>Spermatophyta</taxon>
        <taxon>Magnoliopsida</taxon>
        <taxon>Liliopsida</taxon>
        <taxon>Poales</taxon>
        <taxon>Poaceae</taxon>
        <taxon>BOP clade</taxon>
        <taxon>Oryzoideae</taxon>
        <taxon>Oryzeae</taxon>
        <taxon>Oryzinae</taxon>
        <taxon>Oryza</taxon>
    </lineage>
</organism>
<keyword evidence="3" id="KW-1185">Reference proteome</keyword>
<evidence type="ECO:0000256" key="1">
    <source>
        <dbReference type="SAM" id="MobiDB-lite"/>
    </source>
</evidence>
<dbReference type="EnsemblPlants" id="OBART08G09710.1">
    <property type="protein sequence ID" value="OBART08G09710.1"/>
    <property type="gene ID" value="OBART08G09710"/>
</dbReference>
<dbReference type="Gramene" id="OBART08G09710.1">
    <property type="protein sequence ID" value="OBART08G09710.1"/>
    <property type="gene ID" value="OBART08G09710"/>
</dbReference>
<evidence type="ECO:0000313" key="2">
    <source>
        <dbReference type="EnsemblPlants" id="OBART08G09710.1"/>
    </source>
</evidence>
<feature type="region of interest" description="Disordered" evidence="1">
    <location>
        <begin position="1"/>
        <end position="25"/>
    </location>
</feature>
<reference evidence="2" key="2">
    <citation type="submission" date="2015-03" db="UniProtKB">
        <authorList>
            <consortium name="EnsemblPlants"/>
        </authorList>
    </citation>
    <scope>IDENTIFICATION</scope>
</reference>
<proteinExistence type="predicted"/>
<reference evidence="2" key="1">
    <citation type="journal article" date="2009" name="Rice">
        <title>De Novo Next Generation Sequencing of Plant Genomes.</title>
        <authorList>
            <person name="Rounsley S."/>
            <person name="Marri P.R."/>
            <person name="Yu Y."/>
            <person name="He R."/>
            <person name="Sisneros N."/>
            <person name="Goicoechea J.L."/>
            <person name="Lee S.J."/>
            <person name="Angelova A."/>
            <person name="Kudrna D."/>
            <person name="Luo M."/>
            <person name="Affourtit J."/>
            <person name="Desany B."/>
            <person name="Knight J."/>
            <person name="Niazi F."/>
            <person name="Egholm M."/>
            <person name="Wing R.A."/>
        </authorList>
    </citation>
    <scope>NUCLEOTIDE SEQUENCE [LARGE SCALE GENOMIC DNA]</scope>
    <source>
        <strain evidence="2">cv. IRGC 105608</strain>
    </source>
</reference>
<name>A0A0D3GYN6_9ORYZ</name>
<accession>A0A0D3GYN6</accession>
<dbReference type="PaxDb" id="65489-OBART08G09710.1"/>